<dbReference type="Proteomes" id="UP000271889">
    <property type="component" value="Unassembled WGS sequence"/>
</dbReference>
<feature type="compositionally biased region" description="Basic residues" evidence="1">
    <location>
        <begin position="30"/>
        <end position="44"/>
    </location>
</feature>
<feature type="compositionally biased region" description="Polar residues" evidence="1">
    <location>
        <begin position="151"/>
        <end position="171"/>
    </location>
</feature>
<evidence type="ECO:0000256" key="1">
    <source>
        <dbReference type="SAM" id="MobiDB-lite"/>
    </source>
</evidence>
<proteinExistence type="predicted"/>
<feature type="compositionally biased region" description="Polar residues" evidence="1">
    <location>
        <begin position="72"/>
        <end position="82"/>
    </location>
</feature>
<gene>
    <name evidence="2" type="ORF">CGOC_LOCUS10110</name>
</gene>
<feature type="compositionally biased region" description="Basic and acidic residues" evidence="1">
    <location>
        <begin position="184"/>
        <end position="195"/>
    </location>
</feature>
<evidence type="ECO:0000313" key="2">
    <source>
        <dbReference type="EMBL" id="VDN25440.1"/>
    </source>
</evidence>
<name>A0A3P7MGG4_CYLGO</name>
<dbReference type="EMBL" id="UYRV01109735">
    <property type="protein sequence ID" value="VDN25440.1"/>
    <property type="molecule type" value="Genomic_DNA"/>
</dbReference>
<keyword evidence="3" id="KW-1185">Reference proteome</keyword>
<feature type="region of interest" description="Disordered" evidence="1">
    <location>
        <begin position="30"/>
        <end position="195"/>
    </location>
</feature>
<reference evidence="2 3" key="1">
    <citation type="submission" date="2018-11" db="EMBL/GenBank/DDBJ databases">
        <authorList>
            <consortium name="Pathogen Informatics"/>
        </authorList>
    </citation>
    <scope>NUCLEOTIDE SEQUENCE [LARGE SCALE GENOMIC DNA]</scope>
</reference>
<protein>
    <submittedName>
        <fullName evidence="2">Uncharacterized protein</fullName>
    </submittedName>
</protein>
<accession>A0A3P7MGG4</accession>
<organism evidence="2 3">
    <name type="scientific">Cylicostephanus goldi</name>
    <name type="common">Nematode worm</name>
    <dbReference type="NCBI Taxonomy" id="71465"/>
    <lineage>
        <taxon>Eukaryota</taxon>
        <taxon>Metazoa</taxon>
        <taxon>Ecdysozoa</taxon>
        <taxon>Nematoda</taxon>
        <taxon>Chromadorea</taxon>
        <taxon>Rhabditida</taxon>
        <taxon>Rhabditina</taxon>
        <taxon>Rhabditomorpha</taxon>
        <taxon>Strongyloidea</taxon>
        <taxon>Strongylidae</taxon>
        <taxon>Cylicostephanus</taxon>
    </lineage>
</organism>
<evidence type="ECO:0000313" key="3">
    <source>
        <dbReference type="Proteomes" id="UP000271889"/>
    </source>
</evidence>
<feature type="compositionally biased region" description="Basic and acidic residues" evidence="1">
    <location>
        <begin position="84"/>
        <end position="113"/>
    </location>
</feature>
<dbReference type="AlphaFoldDB" id="A0A3P7MGG4"/>
<sequence length="195" mass="21353">MQFLAIMVLMGGCSKKRAASSEATAEIRMKKEKVKAKVSKKPLRPLRSVGEAKETGRVTKEKLRDLGDEPSLSRSKVIGSSDQDSEKERLPSPFSSKEKSVKRAKQRDIEVERTPPSSSTTPLQEERTQTPYEPVKVESASHSHSLGVDTPLSSTTDNYTSPNTPTQSATRSEIDVVLPLEQPRSGKEDSAAVTN</sequence>
<dbReference type="OrthoDB" id="10427201at2759"/>
<feature type="compositionally biased region" description="Basic and acidic residues" evidence="1">
    <location>
        <begin position="50"/>
        <end position="67"/>
    </location>
</feature>